<feature type="domain" description="Phosphatidic acid phosphatase type 2/haloperoxidase" evidence="2">
    <location>
        <begin position="92"/>
        <end position="202"/>
    </location>
</feature>
<dbReference type="SUPFAM" id="SSF48317">
    <property type="entry name" value="Acid phosphatase/Vanadium-dependent haloperoxidase"/>
    <property type="match status" value="1"/>
</dbReference>
<dbReference type="InterPro" id="IPR036938">
    <property type="entry name" value="PAP2/HPO_sf"/>
</dbReference>
<dbReference type="PANTHER" id="PTHR14969">
    <property type="entry name" value="SPHINGOSINE-1-PHOSPHATE PHOSPHOHYDROLASE"/>
    <property type="match status" value="1"/>
</dbReference>
<evidence type="ECO:0000259" key="2">
    <source>
        <dbReference type="SMART" id="SM00014"/>
    </source>
</evidence>
<dbReference type="Pfam" id="PF01569">
    <property type="entry name" value="PAP2"/>
    <property type="match status" value="1"/>
</dbReference>
<dbReference type="EMBL" id="LRFC01000023">
    <property type="protein sequence ID" value="KZE66341.1"/>
    <property type="molecule type" value="Genomic_DNA"/>
</dbReference>
<feature type="transmembrane region" description="Helical" evidence="1">
    <location>
        <begin position="187"/>
        <end position="208"/>
    </location>
</feature>
<evidence type="ECO:0000313" key="3">
    <source>
        <dbReference type="EMBL" id="KZE66341.1"/>
    </source>
</evidence>
<reference evidence="4" key="1">
    <citation type="submission" date="2016-01" db="EMBL/GenBank/DDBJ databases">
        <title>Draft genome of Chromobacterium sp. F49.</title>
        <authorList>
            <person name="Hong K.W."/>
        </authorList>
    </citation>
    <scope>NUCLEOTIDE SEQUENCE [LARGE SCALE GENOMIC DNA]</scope>
    <source>
        <strain evidence="4">P7IIIA</strain>
    </source>
</reference>
<evidence type="ECO:0000313" key="4">
    <source>
        <dbReference type="Proteomes" id="UP000076567"/>
    </source>
</evidence>
<dbReference type="CDD" id="cd03392">
    <property type="entry name" value="PAP2_like_2"/>
    <property type="match status" value="1"/>
</dbReference>
<keyword evidence="4" id="KW-1185">Reference proteome</keyword>
<keyword evidence="1" id="KW-1133">Transmembrane helix</keyword>
<keyword evidence="1" id="KW-0812">Transmembrane</keyword>
<evidence type="ECO:0000256" key="1">
    <source>
        <dbReference type="SAM" id="Phobius"/>
    </source>
</evidence>
<protein>
    <recommendedName>
        <fullName evidence="2">Phosphatidic acid phosphatase type 2/haloperoxidase domain-containing protein</fullName>
    </recommendedName>
</protein>
<dbReference type="Gene3D" id="1.20.144.10">
    <property type="entry name" value="Phosphatidic acid phosphatase type 2/haloperoxidase"/>
    <property type="match status" value="2"/>
</dbReference>
<accession>A0A163R827</accession>
<feature type="transmembrane region" description="Helical" evidence="1">
    <location>
        <begin position="7"/>
        <end position="28"/>
    </location>
</feature>
<dbReference type="SMART" id="SM00014">
    <property type="entry name" value="acidPPc"/>
    <property type="match status" value="1"/>
</dbReference>
<gene>
    <name evidence="3" type="ORF">AWM68_08230</name>
</gene>
<name>A0A163R827_9BACL</name>
<feature type="transmembrane region" description="Helical" evidence="1">
    <location>
        <begin position="66"/>
        <end position="82"/>
    </location>
</feature>
<comment type="caution">
    <text evidence="3">The sequence shown here is derived from an EMBL/GenBank/DDBJ whole genome shotgun (WGS) entry which is preliminary data.</text>
</comment>
<dbReference type="OrthoDB" id="9789113at2"/>
<dbReference type="Proteomes" id="UP000076567">
    <property type="component" value="Unassembled WGS sequence"/>
</dbReference>
<dbReference type="InterPro" id="IPR000326">
    <property type="entry name" value="PAP2/HPO"/>
</dbReference>
<organism evidence="3 4">
    <name type="scientific">Fictibacillus phosphorivorans</name>
    <dbReference type="NCBI Taxonomy" id="1221500"/>
    <lineage>
        <taxon>Bacteria</taxon>
        <taxon>Bacillati</taxon>
        <taxon>Bacillota</taxon>
        <taxon>Bacilli</taxon>
        <taxon>Bacillales</taxon>
        <taxon>Fictibacillaceae</taxon>
        <taxon>Fictibacillus</taxon>
    </lineage>
</organism>
<sequence>MIANRSVIKTVIVTAVCLSLFIMFALIYKQSIVEIVDVWVMKNISDIHKPVFINIFTFFTTVASRPYQFAIFIFFTVIWLFGEKKWIEPLVLGICLFGIRYENHLFKNWFERDRPLYDRVIEITGYSFPSGHAMISIAFFGLLSYLLVQNYAFLRSYRKYIYLLTALFVGSVGFSRVYLGVHYPTDVLGGFAAGGTWLLLCVLLYKWLVGIVERRAY</sequence>
<keyword evidence="1" id="KW-0472">Membrane</keyword>
<feature type="transmembrane region" description="Helical" evidence="1">
    <location>
        <begin position="160"/>
        <end position="181"/>
    </location>
</feature>
<feature type="transmembrane region" description="Helical" evidence="1">
    <location>
        <begin position="126"/>
        <end position="148"/>
    </location>
</feature>
<dbReference type="AlphaFoldDB" id="A0A163R827"/>
<dbReference type="RefSeq" id="WP_066242124.1">
    <property type="nucleotide sequence ID" value="NZ_LRFC01000023.1"/>
</dbReference>
<proteinExistence type="predicted"/>
<dbReference type="PANTHER" id="PTHR14969:SF13">
    <property type="entry name" value="AT30094P"/>
    <property type="match status" value="1"/>
</dbReference>